<accession>A0A8C6TD61</accession>
<evidence type="ECO:0000256" key="1">
    <source>
        <dbReference type="ARBA" id="ARBA00004167"/>
    </source>
</evidence>
<comment type="subcellular location">
    <subcellularLocation>
        <location evidence="1">Membrane</location>
        <topology evidence="1">Single-pass membrane protein</topology>
    </subcellularLocation>
</comment>
<dbReference type="Pfam" id="PF13927">
    <property type="entry name" value="Ig_3"/>
    <property type="match status" value="1"/>
</dbReference>
<evidence type="ECO:0000313" key="6">
    <source>
        <dbReference type="Proteomes" id="UP000694523"/>
    </source>
</evidence>
<keyword evidence="6" id="KW-1185">Reference proteome</keyword>
<dbReference type="AlphaFoldDB" id="A0A8C6TD61"/>
<dbReference type="InterPro" id="IPR036179">
    <property type="entry name" value="Ig-like_dom_sf"/>
</dbReference>
<evidence type="ECO:0000259" key="4">
    <source>
        <dbReference type="PROSITE" id="PS50835"/>
    </source>
</evidence>
<dbReference type="InterPro" id="IPR003599">
    <property type="entry name" value="Ig_sub"/>
</dbReference>
<keyword evidence="3" id="KW-1015">Disulfide bond</keyword>
<dbReference type="PANTHER" id="PTHR46484:SF8">
    <property type="entry name" value="B-CELL RECEPTOR CD22-LIKE-RELATED"/>
    <property type="match status" value="1"/>
</dbReference>
<dbReference type="SMART" id="SM00409">
    <property type="entry name" value="IG"/>
    <property type="match status" value="2"/>
</dbReference>
<dbReference type="InterPro" id="IPR013783">
    <property type="entry name" value="Ig-like_fold"/>
</dbReference>
<protein>
    <recommendedName>
        <fullName evidence="4">Ig-like domain-containing protein</fullName>
    </recommendedName>
</protein>
<reference evidence="5" key="2">
    <citation type="submission" date="2025-09" db="UniProtKB">
        <authorList>
            <consortium name="Ensembl"/>
        </authorList>
    </citation>
    <scope>IDENTIFICATION</scope>
</reference>
<name>A0A8C6TD61_9GOBI</name>
<dbReference type="Proteomes" id="UP000694523">
    <property type="component" value="Unplaced"/>
</dbReference>
<proteinExistence type="predicted"/>
<organism evidence="5 6">
    <name type="scientific">Neogobius melanostomus</name>
    <name type="common">round goby</name>
    <dbReference type="NCBI Taxonomy" id="47308"/>
    <lineage>
        <taxon>Eukaryota</taxon>
        <taxon>Metazoa</taxon>
        <taxon>Chordata</taxon>
        <taxon>Craniata</taxon>
        <taxon>Vertebrata</taxon>
        <taxon>Euteleostomi</taxon>
        <taxon>Actinopterygii</taxon>
        <taxon>Neopterygii</taxon>
        <taxon>Teleostei</taxon>
        <taxon>Neoteleostei</taxon>
        <taxon>Acanthomorphata</taxon>
        <taxon>Gobiaria</taxon>
        <taxon>Gobiiformes</taxon>
        <taxon>Gobioidei</taxon>
        <taxon>Gobiidae</taxon>
        <taxon>Benthophilinae</taxon>
        <taxon>Neogobiini</taxon>
        <taxon>Neogobius</taxon>
    </lineage>
</organism>
<dbReference type="Gene3D" id="2.60.40.10">
    <property type="entry name" value="Immunoglobulins"/>
    <property type="match status" value="2"/>
</dbReference>
<sequence length="297" mass="32219">MKFVCALDACGAELYVTTPGHLEALSGSCVQIPCNFTPSSNNLLMFLNQKKDCTTLFSNLNTSYSDLYYFRIETDLIWPQLPSIKVSGEQTETKIVTITCSAVTPCPGSPPQLTWDLHQGTSNITETNPDGTLTTVIKLNITLTDSHDGLMIKCSAVYPVSGGVKATEENVTLNVTYGPKDTSVRVSPSGTLSTGQSVTLSCSSRANPAVQNFTWFRHSSQGPVSVSKGDTFSFNFSQNIHGQYYCEAKNRAGKQASLVIHVGPGGNTSWLKVKYITTTEDKLMYSNWPTASNTLPL</sequence>
<evidence type="ECO:0000256" key="3">
    <source>
        <dbReference type="ARBA" id="ARBA00023157"/>
    </source>
</evidence>
<dbReference type="SUPFAM" id="SSF48726">
    <property type="entry name" value="Immunoglobulin"/>
    <property type="match status" value="2"/>
</dbReference>
<reference evidence="5" key="1">
    <citation type="submission" date="2025-08" db="UniProtKB">
        <authorList>
            <consortium name="Ensembl"/>
        </authorList>
    </citation>
    <scope>IDENTIFICATION</scope>
</reference>
<keyword evidence="2" id="KW-0472">Membrane</keyword>
<dbReference type="InterPro" id="IPR013162">
    <property type="entry name" value="CD80_C2-set"/>
</dbReference>
<evidence type="ECO:0000313" key="5">
    <source>
        <dbReference type="Ensembl" id="ENSNMLP00000019301.1"/>
    </source>
</evidence>
<dbReference type="InterPro" id="IPR007110">
    <property type="entry name" value="Ig-like_dom"/>
</dbReference>
<dbReference type="PANTHER" id="PTHR46484">
    <property type="entry name" value="SI:CH211-171H4.5-RELATED"/>
    <property type="match status" value="1"/>
</dbReference>
<dbReference type="Pfam" id="PF08205">
    <property type="entry name" value="C2-set_2"/>
    <property type="match status" value="1"/>
</dbReference>
<feature type="domain" description="Ig-like" evidence="4">
    <location>
        <begin position="79"/>
        <end position="172"/>
    </location>
</feature>
<dbReference type="GO" id="GO:0016020">
    <property type="term" value="C:membrane"/>
    <property type="evidence" value="ECO:0007669"/>
    <property type="project" value="UniProtKB-SubCell"/>
</dbReference>
<feature type="domain" description="Ig-like" evidence="4">
    <location>
        <begin position="179"/>
        <end position="257"/>
    </location>
</feature>
<dbReference type="PROSITE" id="PS50835">
    <property type="entry name" value="IG_LIKE"/>
    <property type="match status" value="2"/>
</dbReference>
<dbReference type="Ensembl" id="ENSNMLT00000021683.1">
    <property type="protein sequence ID" value="ENSNMLP00000019301.1"/>
    <property type="gene ID" value="ENSNMLG00000012649.1"/>
</dbReference>
<evidence type="ECO:0000256" key="2">
    <source>
        <dbReference type="ARBA" id="ARBA00023136"/>
    </source>
</evidence>